<accession>A0ABS9VH76</accession>
<organism evidence="4 5">
    <name type="scientific">Belliella alkalica</name>
    <dbReference type="NCBI Taxonomy" id="1730871"/>
    <lineage>
        <taxon>Bacteria</taxon>
        <taxon>Pseudomonadati</taxon>
        <taxon>Bacteroidota</taxon>
        <taxon>Cytophagia</taxon>
        <taxon>Cytophagales</taxon>
        <taxon>Cyclobacteriaceae</taxon>
        <taxon>Belliella</taxon>
    </lineage>
</organism>
<name>A0ABS9VH76_9BACT</name>
<evidence type="ECO:0000256" key="3">
    <source>
        <dbReference type="SAM" id="SignalP"/>
    </source>
</evidence>
<keyword evidence="2" id="KW-1133">Transmembrane helix</keyword>
<evidence type="ECO:0000313" key="4">
    <source>
        <dbReference type="EMBL" id="MCH7415790.1"/>
    </source>
</evidence>
<keyword evidence="2" id="KW-0472">Membrane</keyword>
<feature type="transmembrane region" description="Helical" evidence="2">
    <location>
        <begin position="88"/>
        <end position="106"/>
    </location>
</feature>
<keyword evidence="5" id="KW-1185">Reference proteome</keyword>
<dbReference type="EMBL" id="JAKZGO010000030">
    <property type="protein sequence ID" value="MCH7415790.1"/>
    <property type="molecule type" value="Genomic_DNA"/>
</dbReference>
<sequence length="107" mass="12098">MKKVINTLFMAVMLMGITATASFAGKEIATKNVAKEVTAEELKRFEEIDARVKEIKEMDFKELSRVERKEIRKELKELNKEAKESGNGLYISTGALIVILILLIILL</sequence>
<evidence type="ECO:0000256" key="2">
    <source>
        <dbReference type="SAM" id="Phobius"/>
    </source>
</evidence>
<protein>
    <recommendedName>
        <fullName evidence="6">Seryl-tRNA synthetase</fullName>
    </recommendedName>
</protein>
<proteinExistence type="predicted"/>
<dbReference type="RefSeq" id="WP_241414657.1">
    <property type="nucleotide sequence ID" value="NZ_JAKZGO010000030.1"/>
</dbReference>
<feature type="coiled-coil region" evidence="1">
    <location>
        <begin position="61"/>
        <end position="88"/>
    </location>
</feature>
<keyword evidence="1" id="KW-0175">Coiled coil</keyword>
<evidence type="ECO:0000256" key="1">
    <source>
        <dbReference type="SAM" id="Coils"/>
    </source>
</evidence>
<evidence type="ECO:0000313" key="5">
    <source>
        <dbReference type="Proteomes" id="UP001165430"/>
    </source>
</evidence>
<comment type="caution">
    <text evidence="4">The sequence shown here is derived from an EMBL/GenBank/DDBJ whole genome shotgun (WGS) entry which is preliminary data.</text>
</comment>
<feature type="signal peptide" evidence="3">
    <location>
        <begin position="1"/>
        <end position="21"/>
    </location>
</feature>
<reference evidence="4" key="1">
    <citation type="submission" date="2022-03" db="EMBL/GenBank/DDBJ databases">
        <title>De novo assembled genomes of Belliella spp. (Cyclobacteriaceae) strains.</title>
        <authorList>
            <person name="Szabo A."/>
            <person name="Korponai K."/>
            <person name="Felfoldi T."/>
        </authorList>
    </citation>
    <scope>NUCLEOTIDE SEQUENCE</scope>
    <source>
        <strain evidence="4">DSM 111903</strain>
    </source>
</reference>
<gene>
    <name evidence="4" type="ORF">MM213_19975</name>
</gene>
<keyword evidence="3" id="KW-0732">Signal</keyword>
<evidence type="ECO:0008006" key="6">
    <source>
        <dbReference type="Google" id="ProtNLM"/>
    </source>
</evidence>
<feature type="chain" id="PRO_5045252958" description="Seryl-tRNA synthetase" evidence="3">
    <location>
        <begin position="22"/>
        <end position="107"/>
    </location>
</feature>
<dbReference type="Proteomes" id="UP001165430">
    <property type="component" value="Unassembled WGS sequence"/>
</dbReference>
<keyword evidence="2" id="KW-0812">Transmembrane</keyword>